<protein>
    <submittedName>
        <fullName evidence="1">Uncharacterized protein</fullName>
    </submittedName>
</protein>
<keyword evidence="2" id="KW-1185">Reference proteome</keyword>
<dbReference type="PANTHER" id="PTHR34615">
    <property type="entry name" value="PX DOMAIN-CONTAINING PROTEIN"/>
    <property type="match status" value="1"/>
</dbReference>
<comment type="caution">
    <text evidence="1">The sequence shown here is derived from an EMBL/GenBank/DDBJ whole genome shotgun (WGS) entry which is preliminary data.</text>
</comment>
<evidence type="ECO:0000313" key="1">
    <source>
        <dbReference type="EMBL" id="KAK8778248.1"/>
    </source>
</evidence>
<dbReference type="Proteomes" id="UP001321473">
    <property type="component" value="Unassembled WGS sequence"/>
</dbReference>
<name>A0AAQ4EUI7_AMBAM</name>
<gene>
    <name evidence="1" type="ORF">V5799_020410</name>
</gene>
<dbReference type="PANTHER" id="PTHR34615:SF1">
    <property type="entry name" value="PX DOMAIN-CONTAINING PROTEIN"/>
    <property type="match status" value="1"/>
</dbReference>
<dbReference type="AlphaFoldDB" id="A0AAQ4EUI7"/>
<accession>A0AAQ4EUI7</accession>
<dbReference type="EMBL" id="JARKHS020010967">
    <property type="protein sequence ID" value="KAK8778248.1"/>
    <property type="molecule type" value="Genomic_DNA"/>
</dbReference>
<proteinExistence type="predicted"/>
<reference evidence="1 2" key="1">
    <citation type="journal article" date="2023" name="Arcadia Sci">
        <title>De novo assembly of a long-read Amblyomma americanum tick genome.</title>
        <authorList>
            <person name="Chou S."/>
            <person name="Poskanzer K.E."/>
            <person name="Rollins M."/>
            <person name="Thuy-Boun P.S."/>
        </authorList>
    </citation>
    <scope>NUCLEOTIDE SEQUENCE [LARGE SCALE GENOMIC DNA]</scope>
    <source>
        <strain evidence="1">F_SG_1</strain>
        <tissue evidence="1">Salivary glands</tissue>
    </source>
</reference>
<organism evidence="1 2">
    <name type="scientific">Amblyomma americanum</name>
    <name type="common">Lone star tick</name>
    <dbReference type="NCBI Taxonomy" id="6943"/>
    <lineage>
        <taxon>Eukaryota</taxon>
        <taxon>Metazoa</taxon>
        <taxon>Ecdysozoa</taxon>
        <taxon>Arthropoda</taxon>
        <taxon>Chelicerata</taxon>
        <taxon>Arachnida</taxon>
        <taxon>Acari</taxon>
        <taxon>Parasitiformes</taxon>
        <taxon>Ixodida</taxon>
        <taxon>Ixodoidea</taxon>
        <taxon>Ixodidae</taxon>
        <taxon>Amblyomminae</taxon>
        <taxon>Amblyomma</taxon>
    </lineage>
</organism>
<sequence length="181" mass="21257">MPSSILCDHRLLSVLTWAEIDDLMLPRAERWLLKGDISVDYLEYEMRLQRESELLRYRSRHGLLDINNIEKTLFKQQFRFEKDITELLCALMVPNTVTTAQNVKVPGREALCLTLRRLAYPNRWCDLERIFGRHTSVMSSITSKMLNHITANFGHLLKDINNHEWLSPPTLREFANSHSMM</sequence>
<evidence type="ECO:0000313" key="2">
    <source>
        <dbReference type="Proteomes" id="UP001321473"/>
    </source>
</evidence>